<dbReference type="NCBIfam" id="TIGR03592">
    <property type="entry name" value="yidC_oxa1_cterm"/>
    <property type="match status" value="1"/>
</dbReference>
<keyword evidence="7 10" id="KW-0472">Membrane</keyword>
<dbReference type="Proteomes" id="UP001321582">
    <property type="component" value="Chromosome"/>
</dbReference>
<keyword evidence="3" id="KW-1003">Cell membrane</keyword>
<protein>
    <submittedName>
        <fullName evidence="12">Membrane protein insertase YidC</fullName>
    </submittedName>
</protein>
<keyword evidence="4 9" id="KW-0812">Transmembrane</keyword>
<feature type="transmembrane region" description="Helical" evidence="10">
    <location>
        <begin position="135"/>
        <end position="152"/>
    </location>
</feature>
<feature type="transmembrane region" description="Helical" evidence="10">
    <location>
        <begin position="164"/>
        <end position="180"/>
    </location>
</feature>
<dbReference type="GO" id="GO:0032977">
    <property type="term" value="F:membrane insertase activity"/>
    <property type="evidence" value="ECO:0007669"/>
    <property type="project" value="InterPro"/>
</dbReference>
<keyword evidence="5" id="KW-0653">Protein transport</keyword>
<evidence type="ECO:0000259" key="11">
    <source>
        <dbReference type="Pfam" id="PF02096"/>
    </source>
</evidence>
<dbReference type="RefSeq" id="WP_307904387.1">
    <property type="nucleotide sequence ID" value="NZ_AP027059.1"/>
</dbReference>
<evidence type="ECO:0000313" key="13">
    <source>
        <dbReference type="Proteomes" id="UP001321582"/>
    </source>
</evidence>
<sequence length="206" mass="23375">MNFIQSIVATVIKYLYGILGNWGLAIIGVTLLIKIILFPLTLKQDKSMKGMKKIQPEVDKIREKYKDNPQELNVKVMELYKEHKVNPLGGCLPVVLQLPILWGLFGVLRKTGADALIPANTHFLIWNLTANDPTYILPILNGIVAFLQQKVMGQGGTGNKQMQMMTYTMPIFMVFISMSMPSGLQIYWVTSSLISFLQQYYIMKKE</sequence>
<dbReference type="InterPro" id="IPR047196">
    <property type="entry name" value="YidC_ALB_C"/>
</dbReference>
<comment type="subcellular location">
    <subcellularLocation>
        <location evidence="1">Cell membrane</location>
        <topology evidence="1">Multi-pass membrane protein</topology>
    </subcellularLocation>
    <subcellularLocation>
        <location evidence="9">Membrane</location>
        <topology evidence="9">Multi-pass membrane protein</topology>
    </subcellularLocation>
</comment>
<dbReference type="Pfam" id="PF02096">
    <property type="entry name" value="60KD_IMP"/>
    <property type="match status" value="1"/>
</dbReference>
<evidence type="ECO:0000256" key="6">
    <source>
        <dbReference type="ARBA" id="ARBA00022989"/>
    </source>
</evidence>
<dbReference type="GO" id="GO:0015031">
    <property type="term" value="P:protein transport"/>
    <property type="evidence" value="ECO:0007669"/>
    <property type="project" value="UniProtKB-KW"/>
</dbReference>
<dbReference type="PANTHER" id="PTHR12428">
    <property type="entry name" value="OXA1"/>
    <property type="match status" value="1"/>
</dbReference>
<organism evidence="12 13">
    <name type="scientific">Haliovirga abyssi</name>
    <dbReference type="NCBI Taxonomy" id="2996794"/>
    <lineage>
        <taxon>Bacteria</taxon>
        <taxon>Fusobacteriati</taxon>
        <taxon>Fusobacteriota</taxon>
        <taxon>Fusobacteriia</taxon>
        <taxon>Fusobacteriales</taxon>
        <taxon>Haliovirgaceae</taxon>
        <taxon>Haliovirga</taxon>
    </lineage>
</organism>
<feature type="domain" description="Membrane insertase YidC/Oxa/ALB C-terminal" evidence="11">
    <location>
        <begin position="22"/>
        <end position="204"/>
    </location>
</feature>
<evidence type="ECO:0000256" key="3">
    <source>
        <dbReference type="ARBA" id="ARBA00022475"/>
    </source>
</evidence>
<evidence type="ECO:0000256" key="7">
    <source>
        <dbReference type="ARBA" id="ARBA00023136"/>
    </source>
</evidence>
<feature type="transmembrane region" description="Helical" evidence="10">
    <location>
        <begin position="85"/>
        <end position="105"/>
    </location>
</feature>
<evidence type="ECO:0000256" key="2">
    <source>
        <dbReference type="ARBA" id="ARBA00022448"/>
    </source>
</evidence>
<dbReference type="CDD" id="cd20070">
    <property type="entry name" value="5TM_YidC_Alb3"/>
    <property type="match status" value="1"/>
</dbReference>
<feature type="transmembrane region" description="Helical" evidence="10">
    <location>
        <begin position="22"/>
        <end position="42"/>
    </location>
</feature>
<name>A0AAU9DG98_9FUSO</name>
<dbReference type="AlphaFoldDB" id="A0AAU9DG98"/>
<gene>
    <name evidence="12" type="primary">yidC</name>
    <name evidence="12" type="ORF">HLVA_20660</name>
</gene>
<evidence type="ECO:0000256" key="10">
    <source>
        <dbReference type="SAM" id="Phobius"/>
    </source>
</evidence>
<keyword evidence="13" id="KW-1185">Reference proteome</keyword>
<dbReference type="EMBL" id="AP027059">
    <property type="protein sequence ID" value="BDU51497.1"/>
    <property type="molecule type" value="Genomic_DNA"/>
</dbReference>
<dbReference type="PANTHER" id="PTHR12428:SF65">
    <property type="entry name" value="CYTOCHROME C OXIDASE ASSEMBLY PROTEIN COX18, MITOCHONDRIAL"/>
    <property type="match status" value="1"/>
</dbReference>
<dbReference type="PRINTS" id="PR01900">
    <property type="entry name" value="YIDCPROTEIN"/>
</dbReference>
<dbReference type="KEGG" id="haby:HLVA_20660"/>
<evidence type="ECO:0000313" key="12">
    <source>
        <dbReference type="EMBL" id="BDU51497.1"/>
    </source>
</evidence>
<keyword evidence="8" id="KW-0143">Chaperone</keyword>
<dbReference type="GO" id="GO:0051205">
    <property type="term" value="P:protein insertion into membrane"/>
    <property type="evidence" value="ECO:0007669"/>
    <property type="project" value="TreeGrafter"/>
</dbReference>
<dbReference type="InterPro" id="IPR028055">
    <property type="entry name" value="YidC/Oxa/ALB_C"/>
</dbReference>
<evidence type="ECO:0000256" key="9">
    <source>
        <dbReference type="RuleBase" id="RU003945"/>
    </source>
</evidence>
<reference evidence="12 13" key="1">
    <citation type="submission" date="2022-11" db="EMBL/GenBank/DDBJ databases">
        <title>Haliovirga abyssi gen. nov., sp. nov., a mesophilic fermentative bacterium isolated from the Iheya North hydrothermal field and the proposal of Haliovirgaceae fam. nov.</title>
        <authorList>
            <person name="Miyazaki U."/>
            <person name="Tame A."/>
            <person name="Miyazaki J."/>
            <person name="Takai K."/>
            <person name="Sawayama S."/>
            <person name="Kitajima M."/>
            <person name="Okamoto A."/>
            <person name="Nakagawa S."/>
        </authorList>
    </citation>
    <scope>NUCLEOTIDE SEQUENCE [LARGE SCALE GENOMIC DNA]</scope>
    <source>
        <strain evidence="12 13">IC12</strain>
    </source>
</reference>
<evidence type="ECO:0000256" key="1">
    <source>
        <dbReference type="ARBA" id="ARBA00004651"/>
    </source>
</evidence>
<dbReference type="PRINTS" id="PR00701">
    <property type="entry name" value="60KDINNERMP"/>
</dbReference>
<accession>A0AAU9DG98</accession>
<comment type="similarity">
    <text evidence="9">Belongs to the OXA1/ALB3/YidC family.</text>
</comment>
<keyword evidence="6 10" id="KW-1133">Transmembrane helix</keyword>
<evidence type="ECO:0000256" key="4">
    <source>
        <dbReference type="ARBA" id="ARBA00022692"/>
    </source>
</evidence>
<dbReference type="InterPro" id="IPR001708">
    <property type="entry name" value="YidC/ALB3/OXA1/COX18"/>
</dbReference>
<dbReference type="GO" id="GO:0005886">
    <property type="term" value="C:plasma membrane"/>
    <property type="evidence" value="ECO:0007669"/>
    <property type="project" value="UniProtKB-SubCell"/>
</dbReference>
<evidence type="ECO:0000256" key="5">
    <source>
        <dbReference type="ARBA" id="ARBA00022927"/>
    </source>
</evidence>
<keyword evidence="2" id="KW-0813">Transport</keyword>
<proteinExistence type="inferred from homology"/>
<evidence type="ECO:0000256" key="8">
    <source>
        <dbReference type="ARBA" id="ARBA00023186"/>
    </source>
</evidence>